<name>J7G853_9CRYP</name>
<dbReference type="Proteomes" id="UP000243348">
    <property type="component" value="Nucleomorph 2"/>
</dbReference>
<sequence>MKNTLDFSMETFFRKIQFYSRKMILIETRNKMRYIGSFINFDFRLNIIFKTTVIYRFNKKKTLIKNQKNVSVFFLFFIIFFLKKKNNVIERI</sequence>
<proteinExistence type="predicted"/>
<evidence type="ECO:0000313" key="3">
    <source>
        <dbReference type="Proteomes" id="UP000243348"/>
    </source>
</evidence>
<geneLocation type="nucleomorph" evidence="2"/>
<evidence type="ECO:0000313" key="2">
    <source>
        <dbReference type="EMBL" id="AFP65468.1"/>
    </source>
</evidence>
<gene>
    <name evidence="2" type="ORF">CMESO_298</name>
</gene>
<keyword evidence="2" id="KW-0542">Nucleomorph</keyword>
<dbReference type="InterPro" id="IPR010920">
    <property type="entry name" value="LSM_dom_sf"/>
</dbReference>
<dbReference type="AlphaFoldDB" id="J7G853"/>
<dbReference type="Pfam" id="PF01423">
    <property type="entry name" value="LSM"/>
    <property type="match status" value="1"/>
</dbReference>
<dbReference type="EMBL" id="CP003681">
    <property type="protein sequence ID" value="AFP65468.1"/>
    <property type="molecule type" value="Genomic_DNA"/>
</dbReference>
<accession>J7G853</accession>
<dbReference type="InterPro" id="IPR001163">
    <property type="entry name" value="Sm_dom_euk/arc"/>
</dbReference>
<evidence type="ECO:0000259" key="1">
    <source>
        <dbReference type="Pfam" id="PF01423"/>
    </source>
</evidence>
<feature type="domain" description="Sm" evidence="1">
    <location>
        <begin position="17"/>
        <end position="63"/>
    </location>
</feature>
<dbReference type="SUPFAM" id="SSF50182">
    <property type="entry name" value="Sm-like ribonucleoproteins"/>
    <property type="match status" value="1"/>
</dbReference>
<reference evidence="2 3" key="1">
    <citation type="journal article" date="2012" name="Genome Biol. Evol.">
        <title>Nucleomorph genome sequence of the cryptophyte alga Chroomonas mesostigmatica CCMP1168 reveals lineage-specific gene loss and genome complexity.</title>
        <authorList>
            <person name="Moore C.E."/>
            <person name="Curtis B."/>
            <person name="Mills T."/>
            <person name="Tanifuji G."/>
            <person name="Archibald J.M."/>
        </authorList>
    </citation>
    <scope>NUCLEOTIDE SEQUENCE [LARGE SCALE GENOMIC DNA]</scope>
    <source>
        <strain evidence="2 3">CCMP1168</strain>
    </source>
</reference>
<protein>
    <recommendedName>
        <fullName evidence="1">Sm domain-containing protein</fullName>
    </recommendedName>
</protein>
<organism evidence="2 3">
    <name type="scientific">Chroomonas mesostigmatica CCMP1168</name>
    <dbReference type="NCBI Taxonomy" id="1195612"/>
    <lineage>
        <taxon>Eukaryota</taxon>
        <taxon>Cryptophyceae</taxon>
        <taxon>Pyrenomonadales</taxon>
        <taxon>Chroomonadaceae</taxon>
        <taxon>Chroomonas</taxon>
    </lineage>
</organism>